<reference evidence="2 3" key="1">
    <citation type="submission" date="2020-08" db="EMBL/GenBank/DDBJ databases">
        <title>Genomic Encyclopedia of Type Strains, Phase IV (KMG-IV): sequencing the most valuable type-strain genomes for metagenomic binning, comparative biology and taxonomic classification.</title>
        <authorList>
            <person name="Goeker M."/>
        </authorList>
    </citation>
    <scope>NUCLEOTIDE SEQUENCE [LARGE SCALE GENOMIC DNA]</scope>
    <source>
        <strain evidence="2 3">DSM 25701</strain>
    </source>
</reference>
<organism evidence="2 3">
    <name type="scientific">Zhongshania antarctica</name>
    <dbReference type="NCBI Taxonomy" id="641702"/>
    <lineage>
        <taxon>Bacteria</taxon>
        <taxon>Pseudomonadati</taxon>
        <taxon>Pseudomonadota</taxon>
        <taxon>Gammaproteobacteria</taxon>
        <taxon>Cellvibrionales</taxon>
        <taxon>Spongiibacteraceae</taxon>
        <taxon>Zhongshania</taxon>
    </lineage>
</organism>
<keyword evidence="3" id="KW-1185">Reference proteome</keyword>
<dbReference type="RefSeq" id="WP_184463533.1">
    <property type="nucleotide sequence ID" value="NZ_JACHHW010000006.1"/>
</dbReference>
<evidence type="ECO:0000313" key="3">
    <source>
        <dbReference type="Proteomes" id="UP000536640"/>
    </source>
</evidence>
<dbReference type="AlphaFoldDB" id="A0A840R6S5"/>
<evidence type="ECO:0000259" key="1">
    <source>
        <dbReference type="Pfam" id="PF06527"/>
    </source>
</evidence>
<protein>
    <recommendedName>
        <fullName evidence="1">TniQ domain-containing protein</fullName>
    </recommendedName>
</protein>
<proteinExistence type="predicted"/>
<sequence>MQLIQTPFFRPTLYRSESFGSGLLRLSGSHCERPSVYLGTALQKTYDTAKAVRAFSHRCPNSIKPLIDTEGWNPPDLYKELVSGKSHKKWFNFNHAKVCPACAEEGHLPLYHDLESVSACAKHGLSLVSACPTCEQPVSWNRRGLAKCSCYASLDVRVAAEYGAVKEARLIKKWLHTDDRESLETYINLKRRLSKRYGMWPSAREALMSFMGGNIAPLSNCLSTALPNSSILSIRALVAPLSAKAVGEYNELCKLLEKHMAESNSPTGEMPANFFLTRSELIYSLRTTWKVVDGITKESPEVFKILGKERYGVNKDGLDTLLRALGAEPAQMPGQSIRELVTLTKVPAAVWVQSLINGEYVVTASGESLLDISLSTSVSANDTIPEGYVTMPQATQYLELYPEAVRKMIKSGLLEAELQLNHNRRYIFPLTGLETFTNTYVTGPQLAVDYNHEPRRFAERLIAAGANPVAGPSIDGCNIYVFRREELEDGSLIRYALSLKTYSQSGRRAAGTPSLDTTIWATATEAADYLNVSLQKLSYLEGLTPLTKATPLFVPIKNTRYYRWDCVRATKDVIDTLVPAKKLASSIGVTEQKLLRRAGRIFKSPSFYLDGATYLSAANANKLKYHFKRYWCADIAAKFLGSKRFDINNWRRLGHLDALDNDHPGFIEGIHLYDNKVIRHFIKPSLRHSLAPTDDAP</sequence>
<name>A0A840R6S5_9GAMM</name>
<gene>
    <name evidence="2" type="ORF">HNQ57_002583</name>
</gene>
<dbReference type="InterPro" id="IPR009492">
    <property type="entry name" value="TniQ"/>
</dbReference>
<evidence type="ECO:0000313" key="2">
    <source>
        <dbReference type="EMBL" id="MBB5188304.1"/>
    </source>
</evidence>
<dbReference type="EMBL" id="JACHHW010000006">
    <property type="protein sequence ID" value="MBB5188304.1"/>
    <property type="molecule type" value="Genomic_DNA"/>
</dbReference>
<feature type="domain" description="TniQ" evidence="1">
    <location>
        <begin position="9"/>
        <end position="127"/>
    </location>
</feature>
<dbReference type="Pfam" id="PF06527">
    <property type="entry name" value="TniQ"/>
    <property type="match status" value="1"/>
</dbReference>
<comment type="caution">
    <text evidence="2">The sequence shown here is derived from an EMBL/GenBank/DDBJ whole genome shotgun (WGS) entry which is preliminary data.</text>
</comment>
<dbReference type="Proteomes" id="UP000536640">
    <property type="component" value="Unassembled WGS sequence"/>
</dbReference>
<accession>A0A840R6S5</accession>